<proteinExistence type="predicted"/>
<gene>
    <name evidence="3" type="ORF">M408DRAFT_56566</name>
</gene>
<keyword evidence="1" id="KW-1133">Transmembrane helix</keyword>
<dbReference type="OrthoDB" id="3219854at2759"/>
<organism evidence="3 4">
    <name type="scientific">Serendipita vermifera MAFF 305830</name>
    <dbReference type="NCBI Taxonomy" id="933852"/>
    <lineage>
        <taxon>Eukaryota</taxon>
        <taxon>Fungi</taxon>
        <taxon>Dikarya</taxon>
        <taxon>Basidiomycota</taxon>
        <taxon>Agaricomycotina</taxon>
        <taxon>Agaricomycetes</taxon>
        <taxon>Sebacinales</taxon>
        <taxon>Serendipitaceae</taxon>
        <taxon>Serendipita</taxon>
    </lineage>
</organism>
<sequence>IFAAVLTAFIIESKKLLEQDPLELIADVMILYTNNAANGTLSPYTRADFSPKSTDLTVNCLFFASLSASLIAALASVVALQWVADYDAAITRGGSSPEDRAKRRQFRFAGVVSWKMGEIIAALPLLLHFSVALFFAGLAVWMWNINQTV</sequence>
<feature type="transmembrane region" description="Helical" evidence="1">
    <location>
        <begin position="60"/>
        <end position="84"/>
    </location>
</feature>
<dbReference type="Proteomes" id="UP000054097">
    <property type="component" value="Unassembled WGS sequence"/>
</dbReference>
<feature type="domain" description="DUF6535" evidence="2">
    <location>
        <begin position="1"/>
        <end position="144"/>
    </location>
</feature>
<evidence type="ECO:0000259" key="2">
    <source>
        <dbReference type="Pfam" id="PF20153"/>
    </source>
</evidence>
<dbReference type="EMBL" id="KN824317">
    <property type="protein sequence ID" value="KIM25052.1"/>
    <property type="molecule type" value="Genomic_DNA"/>
</dbReference>
<dbReference type="HOGENOM" id="CLU_018688_1_2_1"/>
<feature type="non-terminal residue" evidence="3">
    <location>
        <position position="1"/>
    </location>
</feature>
<evidence type="ECO:0000313" key="4">
    <source>
        <dbReference type="Proteomes" id="UP000054097"/>
    </source>
</evidence>
<name>A0A0C2X6Y6_SERVB</name>
<keyword evidence="1" id="KW-0812">Transmembrane</keyword>
<feature type="non-terminal residue" evidence="3">
    <location>
        <position position="149"/>
    </location>
</feature>
<accession>A0A0C2X6Y6</accession>
<dbReference type="InterPro" id="IPR045338">
    <property type="entry name" value="DUF6535"/>
</dbReference>
<reference evidence="4" key="2">
    <citation type="submission" date="2015-01" db="EMBL/GenBank/DDBJ databases">
        <title>Evolutionary Origins and Diversification of the Mycorrhizal Mutualists.</title>
        <authorList>
            <consortium name="DOE Joint Genome Institute"/>
            <consortium name="Mycorrhizal Genomics Consortium"/>
            <person name="Kohler A."/>
            <person name="Kuo A."/>
            <person name="Nagy L.G."/>
            <person name="Floudas D."/>
            <person name="Copeland A."/>
            <person name="Barry K.W."/>
            <person name="Cichocki N."/>
            <person name="Veneault-Fourrey C."/>
            <person name="LaButti K."/>
            <person name="Lindquist E.A."/>
            <person name="Lipzen A."/>
            <person name="Lundell T."/>
            <person name="Morin E."/>
            <person name="Murat C."/>
            <person name="Riley R."/>
            <person name="Ohm R."/>
            <person name="Sun H."/>
            <person name="Tunlid A."/>
            <person name="Henrissat B."/>
            <person name="Grigoriev I.V."/>
            <person name="Hibbett D.S."/>
            <person name="Martin F."/>
        </authorList>
    </citation>
    <scope>NUCLEOTIDE SEQUENCE [LARGE SCALE GENOMIC DNA]</scope>
    <source>
        <strain evidence="4">MAFF 305830</strain>
    </source>
</reference>
<dbReference type="Pfam" id="PF20153">
    <property type="entry name" value="DUF6535"/>
    <property type="match status" value="1"/>
</dbReference>
<reference evidence="3 4" key="1">
    <citation type="submission" date="2014-04" db="EMBL/GenBank/DDBJ databases">
        <authorList>
            <consortium name="DOE Joint Genome Institute"/>
            <person name="Kuo A."/>
            <person name="Zuccaro A."/>
            <person name="Kohler A."/>
            <person name="Nagy L.G."/>
            <person name="Floudas D."/>
            <person name="Copeland A."/>
            <person name="Barry K.W."/>
            <person name="Cichocki N."/>
            <person name="Veneault-Fourrey C."/>
            <person name="LaButti K."/>
            <person name="Lindquist E.A."/>
            <person name="Lipzen A."/>
            <person name="Lundell T."/>
            <person name="Morin E."/>
            <person name="Murat C."/>
            <person name="Sun H."/>
            <person name="Tunlid A."/>
            <person name="Henrissat B."/>
            <person name="Grigoriev I.V."/>
            <person name="Hibbett D.S."/>
            <person name="Martin F."/>
            <person name="Nordberg H.P."/>
            <person name="Cantor M.N."/>
            <person name="Hua S.X."/>
        </authorList>
    </citation>
    <scope>NUCLEOTIDE SEQUENCE [LARGE SCALE GENOMIC DNA]</scope>
    <source>
        <strain evidence="3 4">MAFF 305830</strain>
    </source>
</reference>
<keyword evidence="4" id="KW-1185">Reference proteome</keyword>
<protein>
    <recommendedName>
        <fullName evidence="2">DUF6535 domain-containing protein</fullName>
    </recommendedName>
</protein>
<evidence type="ECO:0000256" key="1">
    <source>
        <dbReference type="SAM" id="Phobius"/>
    </source>
</evidence>
<dbReference type="AlphaFoldDB" id="A0A0C2X6Y6"/>
<evidence type="ECO:0000313" key="3">
    <source>
        <dbReference type="EMBL" id="KIM25052.1"/>
    </source>
</evidence>
<keyword evidence="1" id="KW-0472">Membrane</keyword>
<feature type="transmembrane region" description="Helical" evidence="1">
    <location>
        <begin position="119"/>
        <end position="143"/>
    </location>
</feature>